<evidence type="ECO:0000313" key="3">
    <source>
        <dbReference type="Proteomes" id="UP000095658"/>
    </source>
</evidence>
<dbReference type="STRING" id="1714016.BA724_14145"/>
<evidence type="ECO:0000313" key="2">
    <source>
        <dbReference type="EMBL" id="OES46376.1"/>
    </source>
</evidence>
<dbReference type="SUPFAM" id="SSF51430">
    <property type="entry name" value="NAD(P)-linked oxidoreductase"/>
    <property type="match status" value="1"/>
</dbReference>
<dbReference type="Gene3D" id="3.20.20.100">
    <property type="entry name" value="NADP-dependent oxidoreductase domain"/>
    <property type="match status" value="1"/>
</dbReference>
<dbReference type="Proteomes" id="UP000095658">
    <property type="component" value="Unassembled WGS sequence"/>
</dbReference>
<name>A0A1E7DTH0_9BACI</name>
<gene>
    <name evidence="2" type="ORF">BA724_14145</name>
</gene>
<dbReference type="InterPro" id="IPR023210">
    <property type="entry name" value="NADP_OxRdtase_dom"/>
</dbReference>
<feature type="domain" description="NADP-dependent oxidoreductase" evidence="1">
    <location>
        <begin position="3"/>
        <end position="40"/>
    </location>
</feature>
<evidence type="ECO:0000259" key="1">
    <source>
        <dbReference type="Pfam" id="PF00248"/>
    </source>
</evidence>
<dbReference type="AlphaFoldDB" id="A0A1E7DTH0"/>
<reference evidence="2 3" key="1">
    <citation type="submission" date="2016-06" db="EMBL/GenBank/DDBJ databases">
        <title>Domibacillus iocasae genome sequencing.</title>
        <authorList>
            <person name="Verma A."/>
            <person name="Pal Y."/>
            <person name="Ojha A.K."/>
            <person name="Krishnamurthi S."/>
        </authorList>
    </citation>
    <scope>NUCLEOTIDE SEQUENCE [LARGE SCALE GENOMIC DNA]</scope>
    <source>
        <strain evidence="2 3">DSM 29979</strain>
    </source>
</reference>
<sequence length="63" mass="6899">MGQGVNFFNTGGVYGGGHSEQLLAKATKEKEDNIYIATKFCRQGDIYALETSLLLEGQVLFLI</sequence>
<dbReference type="Pfam" id="PF00248">
    <property type="entry name" value="Aldo_ket_red"/>
    <property type="match status" value="1"/>
</dbReference>
<comment type="caution">
    <text evidence="2">The sequence shown here is derived from an EMBL/GenBank/DDBJ whole genome shotgun (WGS) entry which is preliminary data.</text>
</comment>
<dbReference type="EMBL" id="MAMP01000002">
    <property type="protein sequence ID" value="OES46376.1"/>
    <property type="molecule type" value="Genomic_DNA"/>
</dbReference>
<accession>A0A1E7DTH0</accession>
<protein>
    <recommendedName>
        <fullName evidence="1">NADP-dependent oxidoreductase domain-containing protein</fullName>
    </recommendedName>
</protein>
<dbReference type="InterPro" id="IPR036812">
    <property type="entry name" value="NAD(P)_OxRdtase_dom_sf"/>
</dbReference>
<keyword evidence="3" id="KW-1185">Reference proteome</keyword>
<organism evidence="2 3">
    <name type="scientific">Domibacillus iocasae</name>
    <dbReference type="NCBI Taxonomy" id="1714016"/>
    <lineage>
        <taxon>Bacteria</taxon>
        <taxon>Bacillati</taxon>
        <taxon>Bacillota</taxon>
        <taxon>Bacilli</taxon>
        <taxon>Bacillales</taxon>
        <taxon>Bacillaceae</taxon>
        <taxon>Domibacillus</taxon>
    </lineage>
</organism>
<proteinExistence type="predicted"/>